<dbReference type="Gene3D" id="2.40.420.20">
    <property type="match status" value="1"/>
</dbReference>
<evidence type="ECO:0000256" key="1">
    <source>
        <dbReference type="ARBA" id="ARBA00004196"/>
    </source>
</evidence>
<dbReference type="Proteomes" id="UP001596016">
    <property type="component" value="Unassembled WGS sequence"/>
</dbReference>
<accession>A0ABW0GXY5</accession>
<dbReference type="PANTHER" id="PTHR30469">
    <property type="entry name" value="MULTIDRUG RESISTANCE PROTEIN MDTA"/>
    <property type="match status" value="1"/>
</dbReference>
<feature type="coiled-coil region" evidence="4">
    <location>
        <begin position="84"/>
        <end position="142"/>
    </location>
</feature>
<keyword evidence="9" id="KW-1185">Reference proteome</keyword>
<dbReference type="SUPFAM" id="SSF111369">
    <property type="entry name" value="HlyD-like secretion proteins"/>
    <property type="match status" value="1"/>
</dbReference>
<organism evidence="8 9">
    <name type="scientific">Aquamicrobium segne</name>
    <dbReference type="NCBI Taxonomy" id="469547"/>
    <lineage>
        <taxon>Bacteria</taxon>
        <taxon>Pseudomonadati</taxon>
        <taxon>Pseudomonadota</taxon>
        <taxon>Alphaproteobacteria</taxon>
        <taxon>Hyphomicrobiales</taxon>
        <taxon>Phyllobacteriaceae</taxon>
        <taxon>Aquamicrobium</taxon>
    </lineage>
</organism>
<dbReference type="InterPro" id="IPR058625">
    <property type="entry name" value="MdtA-like_BSH"/>
</dbReference>
<dbReference type="InterPro" id="IPR006143">
    <property type="entry name" value="RND_pump_MFP"/>
</dbReference>
<name>A0ABW0GXY5_9HYPH</name>
<keyword evidence="3" id="KW-0813">Transport</keyword>
<feature type="domain" description="Multidrug resistance protein MdtA-like C-terminal permuted SH3" evidence="7">
    <location>
        <begin position="262"/>
        <end position="320"/>
    </location>
</feature>
<dbReference type="Gene3D" id="2.40.50.100">
    <property type="match status" value="1"/>
</dbReference>
<sequence>MRIAVLAAALAVAIPSFAAEPFVLASQDVPEWKAVYGRVEARDLVPARARIGGTVIELLISEGDEVDAGARIAIVRDDKIDFQIAAIDAQLRALKAQLGRAEAELERGRSLVERGIITAQRMEQLSTDVDVTQNQIAATQAQRSVIVQQGEEGEVLAPASGRVLSVPLTKGAVIMPGEPVATIGGGGFFLRLAIPERHSAELEEGAPIRIVTAGEARQGRLAKIYPRIENGRVIADVEVEGLDDAFVDARILVEVPVGLRSALLVPQAALATRAGLDFVRVMAGGTEVERVVVAGETIMQDGQTHVEILTGLEAGDSVIVP</sequence>
<dbReference type="PANTHER" id="PTHR30469:SF15">
    <property type="entry name" value="HLYD FAMILY OF SECRETION PROTEINS"/>
    <property type="match status" value="1"/>
</dbReference>
<keyword evidence="4" id="KW-0175">Coiled coil</keyword>
<feature type="domain" description="Multidrug resistance protein MdtA-like barrel-sandwich hybrid" evidence="6">
    <location>
        <begin position="47"/>
        <end position="180"/>
    </location>
</feature>
<evidence type="ECO:0000256" key="5">
    <source>
        <dbReference type="SAM" id="SignalP"/>
    </source>
</evidence>
<evidence type="ECO:0000256" key="2">
    <source>
        <dbReference type="ARBA" id="ARBA00009477"/>
    </source>
</evidence>
<evidence type="ECO:0000313" key="8">
    <source>
        <dbReference type="EMBL" id="MFC5386526.1"/>
    </source>
</evidence>
<evidence type="ECO:0000313" key="9">
    <source>
        <dbReference type="Proteomes" id="UP001596016"/>
    </source>
</evidence>
<protein>
    <submittedName>
        <fullName evidence="8">Efflux RND transporter periplasmic adaptor subunit</fullName>
    </submittedName>
</protein>
<evidence type="ECO:0000256" key="3">
    <source>
        <dbReference type="ARBA" id="ARBA00022448"/>
    </source>
</evidence>
<comment type="similarity">
    <text evidence="2">Belongs to the membrane fusion protein (MFP) (TC 8.A.1) family.</text>
</comment>
<dbReference type="Pfam" id="PF25967">
    <property type="entry name" value="RND-MFP_C"/>
    <property type="match status" value="1"/>
</dbReference>
<reference evidence="9" key="1">
    <citation type="journal article" date="2019" name="Int. J. Syst. Evol. Microbiol.">
        <title>The Global Catalogue of Microorganisms (GCM) 10K type strain sequencing project: providing services to taxonomists for standard genome sequencing and annotation.</title>
        <authorList>
            <consortium name="The Broad Institute Genomics Platform"/>
            <consortium name="The Broad Institute Genome Sequencing Center for Infectious Disease"/>
            <person name="Wu L."/>
            <person name="Ma J."/>
        </authorList>
    </citation>
    <scope>NUCLEOTIDE SEQUENCE [LARGE SCALE GENOMIC DNA]</scope>
    <source>
        <strain evidence="9">CGMCC 4.1415</strain>
    </source>
</reference>
<comment type="subcellular location">
    <subcellularLocation>
        <location evidence="1">Cell envelope</location>
    </subcellularLocation>
</comment>
<feature type="signal peptide" evidence="5">
    <location>
        <begin position="1"/>
        <end position="18"/>
    </location>
</feature>
<dbReference type="NCBIfam" id="TIGR01730">
    <property type="entry name" value="RND_mfp"/>
    <property type="match status" value="1"/>
</dbReference>
<keyword evidence="5" id="KW-0732">Signal</keyword>
<feature type="chain" id="PRO_5047107315" evidence="5">
    <location>
        <begin position="19"/>
        <end position="321"/>
    </location>
</feature>
<evidence type="ECO:0000256" key="4">
    <source>
        <dbReference type="SAM" id="Coils"/>
    </source>
</evidence>
<dbReference type="Gene3D" id="1.10.287.470">
    <property type="entry name" value="Helix hairpin bin"/>
    <property type="match status" value="1"/>
</dbReference>
<gene>
    <name evidence="8" type="ORF">ACFPLB_11170</name>
</gene>
<evidence type="ECO:0000259" key="7">
    <source>
        <dbReference type="Pfam" id="PF25967"/>
    </source>
</evidence>
<dbReference type="Pfam" id="PF25917">
    <property type="entry name" value="BSH_RND"/>
    <property type="match status" value="1"/>
</dbReference>
<evidence type="ECO:0000259" key="6">
    <source>
        <dbReference type="Pfam" id="PF25917"/>
    </source>
</evidence>
<dbReference type="InterPro" id="IPR058627">
    <property type="entry name" value="MdtA-like_C"/>
</dbReference>
<comment type="caution">
    <text evidence="8">The sequence shown here is derived from an EMBL/GenBank/DDBJ whole genome shotgun (WGS) entry which is preliminary data.</text>
</comment>
<dbReference type="EMBL" id="JBHSLL010000034">
    <property type="protein sequence ID" value="MFC5386526.1"/>
    <property type="molecule type" value="Genomic_DNA"/>
</dbReference>
<dbReference type="RefSeq" id="WP_378229609.1">
    <property type="nucleotide sequence ID" value="NZ_JBHSLL010000034.1"/>
</dbReference>
<proteinExistence type="inferred from homology"/>